<dbReference type="Pfam" id="PF13439">
    <property type="entry name" value="Glyco_transf_4"/>
    <property type="match status" value="1"/>
</dbReference>
<dbReference type="Proteomes" id="UP000732378">
    <property type="component" value="Unassembled WGS sequence"/>
</dbReference>
<organism evidence="5 6">
    <name type="scientific">Nocardioides salarius</name>
    <dbReference type="NCBI Taxonomy" id="374513"/>
    <lineage>
        <taxon>Bacteria</taxon>
        <taxon>Bacillati</taxon>
        <taxon>Actinomycetota</taxon>
        <taxon>Actinomycetes</taxon>
        <taxon>Propionibacteriales</taxon>
        <taxon>Nocardioidaceae</taxon>
        <taxon>Nocardioides</taxon>
    </lineage>
</organism>
<evidence type="ECO:0000256" key="2">
    <source>
        <dbReference type="ARBA" id="ARBA00022679"/>
    </source>
</evidence>
<gene>
    <name evidence="5" type="ORF">JOE61_003770</name>
</gene>
<evidence type="ECO:0000313" key="5">
    <source>
        <dbReference type="EMBL" id="MBM7509956.1"/>
    </source>
</evidence>
<feature type="domain" description="Glycosyl transferase family 1" evidence="3">
    <location>
        <begin position="208"/>
        <end position="360"/>
    </location>
</feature>
<dbReference type="PANTHER" id="PTHR12526:SF636">
    <property type="entry name" value="BLL3647 PROTEIN"/>
    <property type="match status" value="1"/>
</dbReference>
<reference evidence="5 6" key="1">
    <citation type="submission" date="2021-01" db="EMBL/GenBank/DDBJ databases">
        <title>Sequencing the genomes of 1000 actinobacteria strains.</title>
        <authorList>
            <person name="Klenk H.-P."/>
        </authorList>
    </citation>
    <scope>NUCLEOTIDE SEQUENCE [LARGE SCALE GENOMIC DNA]</scope>
    <source>
        <strain evidence="5 6">DSM 18239</strain>
    </source>
</reference>
<evidence type="ECO:0000256" key="1">
    <source>
        <dbReference type="ARBA" id="ARBA00022676"/>
    </source>
</evidence>
<dbReference type="RefSeq" id="WP_193667411.1">
    <property type="nucleotide sequence ID" value="NZ_JACDTV010000002.1"/>
</dbReference>
<dbReference type="Pfam" id="PF00534">
    <property type="entry name" value="Glycos_transf_1"/>
    <property type="match status" value="1"/>
</dbReference>
<proteinExistence type="predicted"/>
<protein>
    <submittedName>
        <fullName evidence="5">Glycosyltransferase involved in cell wall biosynthesis</fullName>
    </submittedName>
</protein>
<feature type="domain" description="Glycosyltransferase subfamily 4-like N-terminal" evidence="4">
    <location>
        <begin position="19"/>
        <end position="189"/>
    </location>
</feature>
<keyword evidence="6" id="KW-1185">Reference proteome</keyword>
<dbReference type="InterPro" id="IPR001296">
    <property type="entry name" value="Glyco_trans_1"/>
</dbReference>
<evidence type="ECO:0000259" key="4">
    <source>
        <dbReference type="Pfam" id="PF13439"/>
    </source>
</evidence>
<comment type="caution">
    <text evidence="5">The sequence shown here is derived from an EMBL/GenBank/DDBJ whole genome shotgun (WGS) entry which is preliminary data.</text>
</comment>
<name>A0ABS2MFJ0_9ACTN</name>
<keyword evidence="2" id="KW-0808">Transferase</keyword>
<dbReference type="Gene3D" id="3.40.50.2000">
    <property type="entry name" value="Glycogen Phosphorylase B"/>
    <property type="match status" value="2"/>
</dbReference>
<dbReference type="CDD" id="cd03801">
    <property type="entry name" value="GT4_PimA-like"/>
    <property type="match status" value="1"/>
</dbReference>
<dbReference type="SUPFAM" id="SSF53756">
    <property type="entry name" value="UDP-Glycosyltransferase/glycogen phosphorylase"/>
    <property type="match status" value="1"/>
</dbReference>
<evidence type="ECO:0000259" key="3">
    <source>
        <dbReference type="Pfam" id="PF00534"/>
    </source>
</evidence>
<accession>A0ABS2MFJ0</accession>
<evidence type="ECO:0000313" key="6">
    <source>
        <dbReference type="Proteomes" id="UP000732378"/>
    </source>
</evidence>
<sequence>MGASGAPRRVVQVLTQQHGGPVDHAVDVAVGLAGRGVDSHVVGPPGPGTSRAERAGVVWHPVAATSKGDLAGLVRLARELHRLRPDVLHLQDRRAGWVGRALAPALRGTRVVYTLHGVPDALSDLVRGNRRVARPRRRDRLYYLHGERWITRWSGAEVVSPSAAVATYAVEHVGLDPQRVHVVPNGVDPLRFRPRGPSQPGEPGAARPGELVVAWIGSVEPVKGLDVLVDALGAVEGVRVLLAGDGASLEALTARLETTGLGERVDLLGRVPRPEEVLGRVDALLLTSLAESCPMVLLQAMAAGLPALATSVGGVPEVLRHEREGLVVPAGDASQVAAALALLRDDPERRRAMGAAARHRVLAGYTLDHCLDRLTALYAQEAPCAC</sequence>
<dbReference type="InterPro" id="IPR028098">
    <property type="entry name" value="Glyco_trans_4-like_N"/>
</dbReference>
<keyword evidence="1" id="KW-0328">Glycosyltransferase</keyword>
<dbReference type="EMBL" id="JAFBBZ010000001">
    <property type="protein sequence ID" value="MBM7509956.1"/>
    <property type="molecule type" value="Genomic_DNA"/>
</dbReference>
<dbReference type="PANTHER" id="PTHR12526">
    <property type="entry name" value="GLYCOSYLTRANSFERASE"/>
    <property type="match status" value="1"/>
</dbReference>